<keyword evidence="3" id="KW-1185">Reference proteome</keyword>
<evidence type="ECO:0000313" key="3">
    <source>
        <dbReference type="Proteomes" id="UP001560685"/>
    </source>
</evidence>
<dbReference type="PANTHER" id="PTHR46124">
    <property type="entry name" value="D-AMINOACYL-TRNA DEACYLASE"/>
    <property type="match status" value="1"/>
</dbReference>
<organism evidence="2 3">
    <name type="scientific">Hyphococcus lacteus</name>
    <dbReference type="NCBI Taxonomy" id="3143536"/>
    <lineage>
        <taxon>Bacteria</taxon>
        <taxon>Pseudomonadati</taxon>
        <taxon>Pseudomonadota</taxon>
        <taxon>Alphaproteobacteria</taxon>
        <taxon>Parvularculales</taxon>
        <taxon>Parvularculaceae</taxon>
        <taxon>Hyphococcus</taxon>
    </lineage>
</organism>
<dbReference type="SUPFAM" id="SSF51556">
    <property type="entry name" value="Metallo-dependent hydrolases"/>
    <property type="match status" value="1"/>
</dbReference>
<name>A0ABV3Z9Q4_9PROT</name>
<dbReference type="PANTHER" id="PTHR46124:SF2">
    <property type="entry name" value="D-AMINOACYL-TRNA DEACYLASE"/>
    <property type="match status" value="1"/>
</dbReference>
<sequence>MFVDSHVNLHSDKFEDDLEDVLIRAREAGVSAMLTISDQLSSTEAIKKIAMADPLIWRSVGVHPHYAKDDPELSAQTLVDLARDEKVVGIGECGLDFYYEYSDRSVQERVFQAHIDASRETQLPLIIHTRDADSETQKLLEIEQSKGAFTPLLHCYTGGPELAGAVLRMNGFISFSGIVTFKNAADIRAIAESTPLDRIIIETDCPYLAPVPMRGRRNEPAYVVHVAERLAEIKGISLAEVERATTDNFFRCFSQAHNPMAEQ</sequence>
<dbReference type="Gene3D" id="3.20.20.140">
    <property type="entry name" value="Metal-dependent hydrolases"/>
    <property type="match status" value="1"/>
</dbReference>
<dbReference type="GO" id="GO:0016787">
    <property type="term" value="F:hydrolase activity"/>
    <property type="evidence" value="ECO:0007669"/>
    <property type="project" value="UniProtKB-KW"/>
</dbReference>
<dbReference type="InterPro" id="IPR015991">
    <property type="entry name" value="TatD/YcfH-like"/>
</dbReference>
<dbReference type="InterPro" id="IPR001130">
    <property type="entry name" value="TatD-like"/>
</dbReference>
<accession>A0ABV3Z9Q4</accession>
<dbReference type="NCBIfam" id="TIGR00010">
    <property type="entry name" value="YchF/TatD family DNA exonuclease"/>
    <property type="match status" value="1"/>
</dbReference>
<evidence type="ECO:0000256" key="1">
    <source>
        <dbReference type="ARBA" id="ARBA00022723"/>
    </source>
</evidence>
<dbReference type="Pfam" id="PF01026">
    <property type="entry name" value="TatD_DNase"/>
    <property type="match status" value="1"/>
</dbReference>
<dbReference type="EMBL" id="JBEHZE010000001">
    <property type="protein sequence ID" value="MEX6634141.1"/>
    <property type="molecule type" value="Genomic_DNA"/>
</dbReference>
<dbReference type="CDD" id="cd01310">
    <property type="entry name" value="TatD_DNAse"/>
    <property type="match status" value="1"/>
</dbReference>
<dbReference type="PIRSF" id="PIRSF005902">
    <property type="entry name" value="DNase_TatD"/>
    <property type="match status" value="1"/>
</dbReference>
<gene>
    <name evidence="2" type="ORF">ABFZ84_11355</name>
</gene>
<reference evidence="2 3" key="1">
    <citation type="submission" date="2024-05" db="EMBL/GenBank/DDBJ databases">
        <title>Three bacterial strains, DH-69, EH-24, and ECK-19 isolated from coastal sediments.</title>
        <authorList>
            <person name="Ye Y.-Q."/>
            <person name="Du Z.-J."/>
        </authorList>
    </citation>
    <scope>NUCLEOTIDE SEQUENCE [LARGE SCALE GENOMIC DNA]</scope>
    <source>
        <strain evidence="2 3">ECK-19</strain>
    </source>
</reference>
<keyword evidence="1" id="KW-0479">Metal-binding</keyword>
<evidence type="ECO:0000313" key="2">
    <source>
        <dbReference type="EMBL" id="MEX6634141.1"/>
    </source>
</evidence>
<dbReference type="Proteomes" id="UP001560685">
    <property type="component" value="Unassembled WGS sequence"/>
</dbReference>
<keyword evidence="2" id="KW-0378">Hydrolase</keyword>
<protein>
    <submittedName>
        <fullName evidence="2">TatD family hydrolase</fullName>
        <ecNumber evidence="2">3.1.-.-</ecNumber>
    </submittedName>
</protein>
<comment type="caution">
    <text evidence="2">The sequence shown here is derived from an EMBL/GenBank/DDBJ whole genome shotgun (WGS) entry which is preliminary data.</text>
</comment>
<proteinExistence type="predicted"/>
<dbReference type="EC" id="3.1.-.-" evidence="2"/>
<dbReference type="InterPro" id="IPR032466">
    <property type="entry name" value="Metal_Hydrolase"/>
</dbReference>
<dbReference type="RefSeq" id="WP_369314131.1">
    <property type="nucleotide sequence ID" value="NZ_JBEHZE010000001.1"/>
</dbReference>